<feature type="chain" id="PRO_5003713393" evidence="1">
    <location>
        <begin position="28"/>
        <end position="277"/>
    </location>
</feature>
<dbReference type="OrthoDB" id="5943at2"/>
<dbReference type="AlphaFoldDB" id="I8I031"/>
<dbReference type="InterPro" id="IPR019613">
    <property type="entry name" value="DUF4198"/>
</dbReference>
<dbReference type="STRING" id="1172194.WQQ_28880"/>
<accession>I8I031</accession>
<organism evidence="2 3">
    <name type="scientific">Hydrocarboniphaga effusa AP103</name>
    <dbReference type="NCBI Taxonomy" id="1172194"/>
    <lineage>
        <taxon>Bacteria</taxon>
        <taxon>Pseudomonadati</taxon>
        <taxon>Pseudomonadota</taxon>
        <taxon>Gammaproteobacteria</taxon>
        <taxon>Nevskiales</taxon>
        <taxon>Nevskiaceae</taxon>
        <taxon>Hydrocarboniphaga</taxon>
    </lineage>
</organism>
<dbReference type="Proteomes" id="UP000003704">
    <property type="component" value="Unassembled WGS sequence"/>
</dbReference>
<sequence length="277" mass="29673">MKNLLKHFTAGRTLVAVALLLPIAAQAHKPWLAPSKTTLSVGQWVTVDAGVATQPFVRDHNALALDNMVITAPDGSTVQPENPSKGKLRSSFDLQLQQAGTYKIAFVNSNVSASWEEDGKNKRWPPRGTPFTAEGFAKEVPKKAKNLKVTQMSSTLATYVTAGAPNDGALKPVGKGLELVPVTAFTDLYVGEEATFKLLLDGKPASGVEVEVIADGVRYRDSMGEVIVKSDAQGLLKLNFTQPGLHYLSASVSDKNAEKPATDRRTSYAGVFDVLPP</sequence>
<dbReference type="PATRIC" id="fig|1172194.4.peg.2797"/>
<name>I8I031_9GAMM</name>
<evidence type="ECO:0000256" key="1">
    <source>
        <dbReference type="SAM" id="SignalP"/>
    </source>
</evidence>
<comment type="caution">
    <text evidence="2">The sequence shown here is derived from an EMBL/GenBank/DDBJ whole genome shotgun (WGS) entry which is preliminary data.</text>
</comment>
<reference evidence="2 3" key="1">
    <citation type="journal article" date="2012" name="J. Bacteriol.">
        <title>Genome Sequence of n-Alkane-Degrading Hydrocarboniphaga effusa Strain AP103T (ATCC BAA-332T).</title>
        <authorList>
            <person name="Chang H.K."/>
            <person name="Zylstra G.J."/>
            <person name="Chae J.C."/>
        </authorList>
    </citation>
    <scope>NUCLEOTIDE SEQUENCE [LARGE SCALE GENOMIC DNA]</scope>
    <source>
        <strain evidence="2 3">AP103</strain>
    </source>
</reference>
<gene>
    <name evidence="2" type="ORF">WQQ_28880</name>
</gene>
<dbReference type="EMBL" id="AKGD01000002">
    <property type="protein sequence ID" value="EIT69306.1"/>
    <property type="molecule type" value="Genomic_DNA"/>
</dbReference>
<keyword evidence="3" id="KW-1185">Reference proteome</keyword>
<protein>
    <submittedName>
        <fullName evidence="2">Uncharacterized protein</fullName>
    </submittedName>
</protein>
<feature type="signal peptide" evidence="1">
    <location>
        <begin position="1"/>
        <end position="27"/>
    </location>
</feature>
<dbReference type="RefSeq" id="WP_007185829.1">
    <property type="nucleotide sequence ID" value="NZ_AKGD01000002.1"/>
</dbReference>
<evidence type="ECO:0000313" key="2">
    <source>
        <dbReference type="EMBL" id="EIT69306.1"/>
    </source>
</evidence>
<dbReference type="Pfam" id="PF10670">
    <property type="entry name" value="DUF4198"/>
    <property type="match status" value="1"/>
</dbReference>
<proteinExistence type="predicted"/>
<keyword evidence="1" id="KW-0732">Signal</keyword>
<evidence type="ECO:0000313" key="3">
    <source>
        <dbReference type="Proteomes" id="UP000003704"/>
    </source>
</evidence>